<organism evidence="1 2">
    <name type="scientific">Colletotrichum phormii</name>
    <dbReference type="NCBI Taxonomy" id="359342"/>
    <lineage>
        <taxon>Eukaryota</taxon>
        <taxon>Fungi</taxon>
        <taxon>Dikarya</taxon>
        <taxon>Ascomycota</taxon>
        <taxon>Pezizomycotina</taxon>
        <taxon>Sordariomycetes</taxon>
        <taxon>Hypocreomycetidae</taxon>
        <taxon>Glomerellales</taxon>
        <taxon>Glomerellaceae</taxon>
        <taxon>Colletotrichum</taxon>
        <taxon>Colletotrichum acutatum species complex</taxon>
    </lineage>
</organism>
<evidence type="ECO:0000313" key="1">
    <source>
        <dbReference type="EMBL" id="KAK1634751.1"/>
    </source>
</evidence>
<dbReference type="Proteomes" id="UP001243989">
    <property type="component" value="Unassembled WGS sequence"/>
</dbReference>
<dbReference type="GeneID" id="85475583"/>
<proteinExistence type="predicted"/>
<name>A0AAJ0EF55_9PEZI</name>
<evidence type="ECO:0000313" key="2">
    <source>
        <dbReference type="Proteomes" id="UP001243989"/>
    </source>
</evidence>
<keyword evidence="2" id="KW-1185">Reference proteome</keyword>
<dbReference type="AlphaFoldDB" id="A0AAJ0EF55"/>
<dbReference type="EMBL" id="JAHMHQ010000014">
    <property type="protein sequence ID" value="KAK1634751.1"/>
    <property type="molecule type" value="Genomic_DNA"/>
</dbReference>
<gene>
    <name evidence="1" type="ORF">BDP81DRAFT_431928</name>
</gene>
<sequence>MHNGKKRGLLYCAYRRAHRAASPHSDPARYHDQINLNSECVSLEVEPYWREREREKMALPD</sequence>
<accession>A0AAJ0EF55</accession>
<comment type="caution">
    <text evidence="1">The sequence shown here is derived from an EMBL/GenBank/DDBJ whole genome shotgun (WGS) entry which is preliminary data.</text>
</comment>
<reference evidence="1" key="1">
    <citation type="submission" date="2021-06" db="EMBL/GenBank/DDBJ databases">
        <title>Comparative genomics, transcriptomics and evolutionary studies reveal genomic signatures of adaptation to plant cell wall in hemibiotrophic fungi.</title>
        <authorList>
            <consortium name="DOE Joint Genome Institute"/>
            <person name="Baroncelli R."/>
            <person name="Diaz J.F."/>
            <person name="Benocci T."/>
            <person name="Peng M."/>
            <person name="Battaglia E."/>
            <person name="Haridas S."/>
            <person name="Andreopoulos W."/>
            <person name="Labutti K."/>
            <person name="Pangilinan J."/>
            <person name="Floch G.L."/>
            <person name="Makela M.R."/>
            <person name="Henrissat B."/>
            <person name="Grigoriev I.V."/>
            <person name="Crouch J.A."/>
            <person name="De Vries R.P."/>
            <person name="Sukno S.A."/>
            <person name="Thon M.R."/>
        </authorList>
    </citation>
    <scope>NUCLEOTIDE SEQUENCE</scope>
    <source>
        <strain evidence="1">CBS 102054</strain>
    </source>
</reference>
<dbReference type="RefSeq" id="XP_060443358.1">
    <property type="nucleotide sequence ID" value="XM_060590721.1"/>
</dbReference>
<protein>
    <submittedName>
        <fullName evidence="1">Uncharacterized protein</fullName>
    </submittedName>
</protein>